<dbReference type="PATRIC" id="fig|49338.4.peg.5609"/>
<keyword evidence="1 2" id="KW-0732">Signal</keyword>
<evidence type="ECO:0000256" key="2">
    <source>
        <dbReference type="SAM" id="SignalP"/>
    </source>
</evidence>
<feature type="signal peptide" evidence="2">
    <location>
        <begin position="1"/>
        <end position="35"/>
    </location>
</feature>
<dbReference type="SUPFAM" id="SSF51261">
    <property type="entry name" value="Duplicated hybrid motif"/>
    <property type="match status" value="1"/>
</dbReference>
<evidence type="ECO:0000313" key="4">
    <source>
        <dbReference type="EMBL" id="CDX05095.1"/>
    </source>
</evidence>
<accession>A0A098B9P7</accession>
<dbReference type="InterPro" id="IPR016047">
    <property type="entry name" value="M23ase_b-sheet_dom"/>
</dbReference>
<sequence>MNTEGHERRGFCRKGCALLFMCCFWVNAWSLPAFAQEEERVTYSVVTLQAGQSLDDLAQKYQTTRSQILLDNPAVVIAPGATLTIREKTVQGTHEAAEVLSRGTALIWSWPAYGSISSDYGWRKGEFHHGIDLAISHGTEILAARAGKVVKAQWHDIYGLTVLLEHGNGVQSLYAHNQKILVSPGEWVEQGDCIALAGDTGRSTGPHLHFEIRLHGKAVDPKPYLPQNPI</sequence>
<dbReference type="PANTHER" id="PTHR21666">
    <property type="entry name" value="PEPTIDASE-RELATED"/>
    <property type="match status" value="1"/>
</dbReference>
<dbReference type="InterPro" id="IPR011055">
    <property type="entry name" value="Dup_hybrid_motif"/>
</dbReference>
<name>A0A098B9P7_DESHA</name>
<dbReference type="GO" id="GO:0004222">
    <property type="term" value="F:metalloendopeptidase activity"/>
    <property type="evidence" value="ECO:0007669"/>
    <property type="project" value="TreeGrafter"/>
</dbReference>
<dbReference type="EMBL" id="LK996017">
    <property type="protein sequence ID" value="CDX05095.1"/>
    <property type="molecule type" value="Genomic_DNA"/>
</dbReference>
<evidence type="ECO:0000256" key="1">
    <source>
        <dbReference type="ARBA" id="ARBA00022729"/>
    </source>
</evidence>
<evidence type="ECO:0000259" key="3">
    <source>
        <dbReference type="Pfam" id="PF01551"/>
    </source>
</evidence>
<dbReference type="RefSeq" id="WP_208926724.1">
    <property type="nucleotide sequence ID" value="NZ_LK996017.1"/>
</dbReference>
<dbReference type="Pfam" id="PF01551">
    <property type="entry name" value="Peptidase_M23"/>
    <property type="match status" value="1"/>
</dbReference>
<organism evidence="4">
    <name type="scientific">Desulfitobacterium hafniense</name>
    <name type="common">Desulfitobacterium frappieri</name>
    <dbReference type="NCBI Taxonomy" id="49338"/>
    <lineage>
        <taxon>Bacteria</taxon>
        <taxon>Bacillati</taxon>
        <taxon>Bacillota</taxon>
        <taxon>Clostridia</taxon>
        <taxon>Eubacteriales</taxon>
        <taxon>Desulfitobacteriaceae</taxon>
        <taxon>Desulfitobacterium</taxon>
    </lineage>
</organism>
<reference evidence="4" key="1">
    <citation type="submission" date="2014-07" db="EMBL/GenBank/DDBJ databases">
        <authorList>
            <person name="Hornung V.Bastian."/>
        </authorList>
    </citation>
    <scope>NUCLEOTIDE SEQUENCE</scope>
    <source>
        <strain evidence="4">PCE-S</strain>
    </source>
</reference>
<dbReference type="Gene3D" id="2.70.70.10">
    <property type="entry name" value="Glucose Permease (Domain IIA)"/>
    <property type="match status" value="1"/>
</dbReference>
<dbReference type="AlphaFoldDB" id="A0A098B9P7"/>
<protein>
    <submittedName>
        <fullName evidence="4">Metalloendopeptidase-like membrane protein</fullName>
    </submittedName>
</protein>
<feature type="chain" id="PRO_5001932934" evidence="2">
    <location>
        <begin position="36"/>
        <end position="230"/>
    </location>
</feature>
<dbReference type="InterPro" id="IPR050570">
    <property type="entry name" value="Cell_wall_metabolism_enzyme"/>
</dbReference>
<gene>
    <name evidence="4" type="ORF">DPCES_5209</name>
</gene>
<proteinExistence type="predicted"/>
<feature type="domain" description="M23ase beta-sheet core" evidence="3">
    <location>
        <begin position="127"/>
        <end position="221"/>
    </location>
</feature>
<dbReference type="PANTHER" id="PTHR21666:SF289">
    <property type="entry name" value="L-ALA--D-GLU ENDOPEPTIDASE"/>
    <property type="match status" value="1"/>
</dbReference>
<dbReference type="CDD" id="cd12797">
    <property type="entry name" value="M23_peptidase"/>
    <property type="match status" value="1"/>
</dbReference>